<dbReference type="Proteomes" id="UP000807115">
    <property type="component" value="Chromosome 2"/>
</dbReference>
<proteinExistence type="predicted"/>
<evidence type="ECO:0000313" key="2">
    <source>
        <dbReference type="Proteomes" id="UP000807115"/>
    </source>
</evidence>
<accession>A0A921UV23</accession>
<reference evidence="1" key="2">
    <citation type="submission" date="2020-10" db="EMBL/GenBank/DDBJ databases">
        <authorList>
            <person name="Cooper E.A."/>
            <person name="Brenton Z.W."/>
            <person name="Flinn B.S."/>
            <person name="Jenkins J."/>
            <person name="Shu S."/>
            <person name="Flowers D."/>
            <person name="Luo F."/>
            <person name="Wang Y."/>
            <person name="Xia P."/>
            <person name="Barry K."/>
            <person name="Daum C."/>
            <person name="Lipzen A."/>
            <person name="Yoshinaga Y."/>
            <person name="Schmutz J."/>
            <person name="Saski C."/>
            <person name="Vermerris W."/>
            <person name="Kresovich S."/>
        </authorList>
    </citation>
    <scope>NUCLEOTIDE SEQUENCE</scope>
</reference>
<organism evidence="1 2">
    <name type="scientific">Sorghum bicolor</name>
    <name type="common">Sorghum</name>
    <name type="synonym">Sorghum vulgare</name>
    <dbReference type="NCBI Taxonomy" id="4558"/>
    <lineage>
        <taxon>Eukaryota</taxon>
        <taxon>Viridiplantae</taxon>
        <taxon>Streptophyta</taxon>
        <taxon>Embryophyta</taxon>
        <taxon>Tracheophyta</taxon>
        <taxon>Spermatophyta</taxon>
        <taxon>Magnoliopsida</taxon>
        <taxon>Liliopsida</taxon>
        <taxon>Poales</taxon>
        <taxon>Poaceae</taxon>
        <taxon>PACMAD clade</taxon>
        <taxon>Panicoideae</taxon>
        <taxon>Andropogonodae</taxon>
        <taxon>Andropogoneae</taxon>
        <taxon>Sorghinae</taxon>
        <taxon>Sorghum</taxon>
    </lineage>
</organism>
<reference evidence="1" key="1">
    <citation type="journal article" date="2019" name="BMC Genomics">
        <title>A new reference genome for Sorghum bicolor reveals high levels of sequence similarity between sweet and grain genotypes: implications for the genetics of sugar metabolism.</title>
        <authorList>
            <person name="Cooper E.A."/>
            <person name="Brenton Z.W."/>
            <person name="Flinn B.S."/>
            <person name="Jenkins J."/>
            <person name="Shu S."/>
            <person name="Flowers D."/>
            <person name="Luo F."/>
            <person name="Wang Y."/>
            <person name="Xia P."/>
            <person name="Barry K."/>
            <person name="Daum C."/>
            <person name="Lipzen A."/>
            <person name="Yoshinaga Y."/>
            <person name="Schmutz J."/>
            <person name="Saski C."/>
            <person name="Vermerris W."/>
            <person name="Kresovich S."/>
        </authorList>
    </citation>
    <scope>NUCLEOTIDE SEQUENCE</scope>
</reference>
<name>A0A921UV23_SORBI</name>
<dbReference type="AlphaFoldDB" id="A0A921UV23"/>
<sequence length="207" mass="23272">MCTRCCCCHIFLIGKPLFISTTFLFIIDGNNHGDPAESLVPNRVAAAAAAAEGGLRMVDGLDQPGHVASRTAHRRQSGTAAEAFVMEILARLLWFGACRTVKRRARQCHVTNSLLLQFRTALVKRHVACSPVRVSVTLCGYGRAHMLILPSTVPDDSSVMLMPFLRRCVRTHHFETRVVHYTGRILLVLRNLYSYLKQNRFYKKFIS</sequence>
<protein>
    <submittedName>
        <fullName evidence="1">Uncharacterized protein</fullName>
    </submittedName>
</protein>
<dbReference type="EMBL" id="CM027681">
    <property type="protein sequence ID" value="KAG0542756.1"/>
    <property type="molecule type" value="Genomic_DNA"/>
</dbReference>
<gene>
    <name evidence="1" type="ORF">BDA96_02G131500</name>
</gene>
<comment type="caution">
    <text evidence="1">The sequence shown here is derived from an EMBL/GenBank/DDBJ whole genome shotgun (WGS) entry which is preliminary data.</text>
</comment>
<evidence type="ECO:0000313" key="1">
    <source>
        <dbReference type="EMBL" id="KAG0542756.1"/>
    </source>
</evidence>